<keyword evidence="4 5" id="KW-0472">Membrane</keyword>
<name>A0ABS0Z875_9GAMM</name>
<feature type="transmembrane region" description="Helical" evidence="5">
    <location>
        <begin position="29"/>
        <end position="51"/>
    </location>
</feature>
<evidence type="ECO:0000256" key="1">
    <source>
        <dbReference type="ARBA" id="ARBA00022475"/>
    </source>
</evidence>
<evidence type="ECO:0000256" key="5">
    <source>
        <dbReference type="HAMAP-Rule" id="MF_01361"/>
    </source>
</evidence>
<organism evidence="6 7">
    <name type="scientific">Marinomonas ostreistagni</name>
    <dbReference type="NCBI Taxonomy" id="359209"/>
    <lineage>
        <taxon>Bacteria</taxon>
        <taxon>Pseudomonadati</taxon>
        <taxon>Pseudomonadota</taxon>
        <taxon>Gammaproteobacteria</taxon>
        <taxon>Oceanospirillales</taxon>
        <taxon>Oceanospirillaceae</taxon>
        <taxon>Marinomonas</taxon>
    </lineage>
</organism>
<evidence type="ECO:0000256" key="4">
    <source>
        <dbReference type="ARBA" id="ARBA00023136"/>
    </source>
</evidence>
<comment type="similarity">
    <text evidence="5">Belongs to the UPF0391 family.</text>
</comment>
<dbReference type="HAMAP" id="MF_01361">
    <property type="entry name" value="UPF0391"/>
    <property type="match status" value="1"/>
</dbReference>
<dbReference type="InterPro" id="IPR009760">
    <property type="entry name" value="DUF1328"/>
</dbReference>
<dbReference type="Pfam" id="PF07043">
    <property type="entry name" value="DUF1328"/>
    <property type="match status" value="1"/>
</dbReference>
<evidence type="ECO:0000256" key="2">
    <source>
        <dbReference type="ARBA" id="ARBA00022692"/>
    </source>
</evidence>
<evidence type="ECO:0000256" key="3">
    <source>
        <dbReference type="ARBA" id="ARBA00022989"/>
    </source>
</evidence>
<dbReference type="EMBL" id="JAEMUH010000002">
    <property type="protein sequence ID" value="MBJ7549648.1"/>
    <property type="molecule type" value="Genomic_DNA"/>
</dbReference>
<proteinExistence type="inferred from homology"/>
<reference evidence="6 7" key="1">
    <citation type="submission" date="2020-12" db="EMBL/GenBank/DDBJ databases">
        <title>Comparative genome analysis of fungal antagonists Marinomonas ostreistagni 398 and M. spartinae 468.</title>
        <authorList>
            <person name="Fields J.L."/>
            <person name="Mavrodi O.V."/>
            <person name="Biber P.D."/>
            <person name="Indest K.J."/>
            <person name="Mavrodi D.V."/>
        </authorList>
    </citation>
    <scope>NUCLEOTIDE SEQUENCE [LARGE SCALE GENOMIC DNA]</scope>
    <source>
        <strain evidence="6 7">USM7</strain>
    </source>
</reference>
<evidence type="ECO:0000313" key="7">
    <source>
        <dbReference type="Proteomes" id="UP000598488"/>
    </source>
</evidence>
<dbReference type="RefSeq" id="WP_199460961.1">
    <property type="nucleotide sequence ID" value="NZ_JAEMUH010000002.1"/>
</dbReference>
<dbReference type="NCBIfam" id="NF010229">
    <property type="entry name" value="PRK13682.1-4"/>
    <property type="match status" value="1"/>
</dbReference>
<keyword evidence="2 5" id="KW-0812">Transmembrane</keyword>
<protein>
    <recommendedName>
        <fullName evidence="5">UPF0391 membrane protein JHD44_03050</fullName>
    </recommendedName>
</protein>
<dbReference type="Proteomes" id="UP000598488">
    <property type="component" value="Unassembled WGS sequence"/>
</dbReference>
<keyword evidence="1 5" id="KW-1003">Cell membrane</keyword>
<evidence type="ECO:0000313" key="6">
    <source>
        <dbReference type="EMBL" id="MBJ7549648.1"/>
    </source>
</evidence>
<comment type="subcellular location">
    <subcellularLocation>
        <location evidence="5">Cell membrane</location>
        <topology evidence="5">Single-pass membrane protein</topology>
    </subcellularLocation>
</comment>
<gene>
    <name evidence="6" type="ORF">JHD44_03050</name>
</gene>
<comment type="caution">
    <text evidence="6">The sequence shown here is derived from an EMBL/GenBank/DDBJ whole genome shotgun (WGS) entry which is preliminary data.</text>
</comment>
<dbReference type="NCBIfam" id="NF010228">
    <property type="entry name" value="PRK13682.1-3"/>
    <property type="match status" value="1"/>
</dbReference>
<dbReference type="PIRSF" id="PIRSF036466">
    <property type="entry name" value="UCP036466"/>
    <property type="match status" value="1"/>
</dbReference>
<sequence length="57" mass="6048">MLGWTFLFLIVALLAGALGFTGIAGASMGIAKVLFFVFLILMIISAVLHVVRGKKPL</sequence>
<keyword evidence="3 5" id="KW-1133">Transmembrane helix</keyword>
<accession>A0ABS0Z875</accession>
<keyword evidence="7" id="KW-1185">Reference proteome</keyword>